<organism evidence="1 2">
    <name type="scientific">Oscillochloris trichoides DG-6</name>
    <dbReference type="NCBI Taxonomy" id="765420"/>
    <lineage>
        <taxon>Bacteria</taxon>
        <taxon>Bacillati</taxon>
        <taxon>Chloroflexota</taxon>
        <taxon>Chloroflexia</taxon>
        <taxon>Chloroflexales</taxon>
        <taxon>Chloroflexineae</taxon>
        <taxon>Oscillochloridaceae</taxon>
        <taxon>Oscillochloris</taxon>
    </lineage>
</organism>
<reference evidence="1 2" key="1">
    <citation type="journal article" date="2011" name="J. Bacteriol.">
        <title>Draft genome sequence of the anoxygenic filamentous phototrophic bacterium Oscillochloris trichoides subsp. DG-6.</title>
        <authorList>
            <person name="Kuznetsov B.B."/>
            <person name="Ivanovsky R.N."/>
            <person name="Keppen O.I."/>
            <person name="Sukhacheva M.V."/>
            <person name="Bumazhkin B.K."/>
            <person name="Patutina E.O."/>
            <person name="Beletsky A.V."/>
            <person name="Mardanov A.V."/>
            <person name="Baslerov R.V."/>
            <person name="Panteleeva A.N."/>
            <person name="Kolganova T.V."/>
            <person name="Ravin N.V."/>
            <person name="Skryabin K.G."/>
        </authorList>
    </citation>
    <scope>NUCLEOTIDE SEQUENCE [LARGE SCALE GENOMIC DNA]</scope>
    <source>
        <strain evidence="1 2">DG-6</strain>
    </source>
</reference>
<dbReference type="OrthoDB" id="9855471at2"/>
<dbReference type="AlphaFoldDB" id="E1IF54"/>
<dbReference type="HOGENOM" id="CLU_1823435_0_0_0"/>
<comment type="caution">
    <text evidence="1">The sequence shown here is derived from an EMBL/GenBank/DDBJ whole genome shotgun (WGS) entry which is preliminary data.</text>
</comment>
<name>E1IF54_9CHLR</name>
<gene>
    <name evidence="1" type="ORF">OSCT_1955</name>
</gene>
<accession>E1IF54</accession>
<keyword evidence="2" id="KW-1185">Reference proteome</keyword>
<evidence type="ECO:0000313" key="1">
    <source>
        <dbReference type="EMBL" id="EFO80153.1"/>
    </source>
</evidence>
<evidence type="ECO:0000313" key="2">
    <source>
        <dbReference type="Proteomes" id="UP000054010"/>
    </source>
</evidence>
<dbReference type="Proteomes" id="UP000054010">
    <property type="component" value="Unassembled WGS sequence"/>
</dbReference>
<dbReference type="EMBL" id="ADVR01000082">
    <property type="protein sequence ID" value="EFO80153.1"/>
    <property type="molecule type" value="Genomic_DNA"/>
</dbReference>
<protein>
    <submittedName>
        <fullName evidence="1">Uncharacterized protein</fullName>
    </submittedName>
</protein>
<proteinExistence type="predicted"/>
<sequence>MSDQNNYVLGGLSTGDYDTSLTPENAADELELPPGTLIAFRSSGGLRFRSRAYVIYRNGWVVQHDEATRMRHITHTKLAHIAHLALRARLARARPRLRSPADGYIYEVVARLGGRTYRAEFAQSSIPPEAVPLLRVLRAIG</sequence>
<dbReference type="STRING" id="765420.OSCT_1955"/>